<accession>A0A9P5Z9X5</accession>
<comment type="caution">
    <text evidence="11">The sequence shown here is derived from an EMBL/GenBank/DDBJ whole genome shotgun (WGS) entry which is preliminary data.</text>
</comment>
<keyword evidence="5" id="KW-0378">Hydrolase</keyword>
<evidence type="ECO:0000259" key="10">
    <source>
        <dbReference type="Pfam" id="PF05572"/>
    </source>
</evidence>
<evidence type="ECO:0000256" key="4">
    <source>
        <dbReference type="ARBA" id="ARBA00022729"/>
    </source>
</evidence>
<dbReference type="AlphaFoldDB" id="A0A9P5Z9X5"/>
<keyword evidence="4" id="KW-0732">Signal</keyword>
<evidence type="ECO:0000256" key="5">
    <source>
        <dbReference type="ARBA" id="ARBA00022801"/>
    </source>
</evidence>
<dbReference type="CDD" id="cd04275">
    <property type="entry name" value="ZnMc_pappalysin_like"/>
    <property type="match status" value="1"/>
</dbReference>
<evidence type="ECO:0000256" key="6">
    <source>
        <dbReference type="ARBA" id="ARBA00022833"/>
    </source>
</evidence>
<dbReference type="PANTHER" id="PTHR47466:SF1">
    <property type="entry name" value="METALLOPROTEASE MEP1 (AFU_ORTHOLOGUE AFUA_1G07730)-RELATED"/>
    <property type="match status" value="1"/>
</dbReference>
<evidence type="ECO:0000256" key="2">
    <source>
        <dbReference type="ARBA" id="ARBA00022670"/>
    </source>
</evidence>
<dbReference type="InterPro" id="IPR008754">
    <property type="entry name" value="Peptidase_M43"/>
</dbReference>
<dbReference type="PANTHER" id="PTHR47466">
    <property type="match status" value="1"/>
</dbReference>
<dbReference type="Pfam" id="PF05572">
    <property type="entry name" value="Peptidase_M43"/>
    <property type="match status" value="1"/>
</dbReference>
<evidence type="ECO:0000256" key="9">
    <source>
        <dbReference type="SAM" id="MobiDB-lite"/>
    </source>
</evidence>
<keyword evidence="3" id="KW-0479">Metal-binding</keyword>
<dbReference type="InterPro" id="IPR024079">
    <property type="entry name" value="MetalloPept_cat_dom_sf"/>
</dbReference>
<dbReference type="EMBL" id="MU155152">
    <property type="protein sequence ID" value="KAF9483536.1"/>
    <property type="molecule type" value="Genomic_DNA"/>
</dbReference>
<evidence type="ECO:0000256" key="1">
    <source>
        <dbReference type="ARBA" id="ARBA00008721"/>
    </source>
</evidence>
<evidence type="ECO:0000256" key="8">
    <source>
        <dbReference type="ARBA" id="ARBA00023157"/>
    </source>
</evidence>
<dbReference type="Proteomes" id="UP000807469">
    <property type="component" value="Unassembled WGS sequence"/>
</dbReference>
<organism evidence="11 12">
    <name type="scientific">Pholiota conissans</name>
    <dbReference type="NCBI Taxonomy" id="109636"/>
    <lineage>
        <taxon>Eukaryota</taxon>
        <taxon>Fungi</taxon>
        <taxon>Dikarya</taxon>
        <taxon>Basidiomycota</taxon>
        <taxon>Agaricomycotina</taxon>
        <taxon>Agaricomycetes</taxon>
        <taxon>Agaricomycetidae</taxon>
        <taxon>Agaricales</taxon>
        <taxon>Agaricineae</taxon>
        <taxon>Strophariaceae</taxon>
        <taxon>Pholiota</taxon>
    </lineage>
</organism>
<keyword evidence="2" id="KW-0645">Protease</keyword>
<keyword evidence="7" id="KW-0482">Metalloprotease</keyword>
<keyword evidence="8" id="KW-1015">Disulfide bond</keyword>
<keyword evidence="12" id="KW-1185">Reference proteome</keyword>
<name>A0A9P5Z9X5_9AGAR</name>
<dbReference type="GO" id="GO:0008237">
    <property type="term" value="F:metallopeptidase activity"/>
    <property type="evidence" value="ECO:0007669"/>
    <property type="project" value="UniProtKB-KW"/>
</dbReference>
<comment type="similarity">
    <text evidence="1">Belongs to the peptidase M43B family.</text>
</comment>
<feature type="region of interest" description="Disordered" evidence="9">
    <location>
        <begin position="1"/>
        <end position="22"/>
    </location>
</feature>
<sequence length="281" mass="30503">MAAPATSSSTSVSSHSHGGRKCGTHISAARKAAHEAKFARVAKQKSAKAKKNPVIDVHFHVVAANKTRAGGWIASRQIHHQIDVLNRDFHRTGIRYKLANTTHTISKSWFLDVAPDSVEQTRMKESLRSGSEGTLNIYTVSFANTAAAGLLGYSTFPADYQGLPKDDGVVIQHETLPGGSLKPFNKGRTATHEVGHWVGLYHTFQGESCTSTGDMVADTPVQKSPTSGCPKKRPDTCPGQKGLDAIHNYMDYSDDACLNQFTPGQATRMRAQLRTYRGINV</sequence>
<keyword evidence="6" id="KW-0862">Zinc</keyword>
<protein>
    <submittedName>
        <fullName evidence="11">Zincin</fullName>
    </submittedName>
</protein>
<reference evidence="11" key="1">
    <citation type="submission" date="2020-11" db="EMBL/GenBank/DDBJ databases">
        <authorList>
            <consortium name="DOE Joint Genome Institute"/>
            <person name="Ahrendt S."/>
            <person name="Riley R."/>
            <person name="Andreopoulos W."/>
            <person name="Labutti K."/>
            <person name="Pangilinan J."/>
            <person name="Ruiz-Duenas F.J."/>
            <person name="Barrasa J.M."/>
            <person name="Sanchez-Garcia M."/>
            <person name="Camarero S."/>
            <person name="Miyauchi S."/>
            <person name="Serrano A."/>
            <person name="Linde D."/>
            <person name="Babiker R."/>
            <person name="Drula E."/>
            <person name="Ayuso-Fernandez I."/>
            <person name="Pacheco R."/>
            <person name="Padilla G."/>
            <person name="Ferreira P."/>
            <person name="Barriuso J."/>
            <person name="Kellner H."/>
            <person name="Castanera R."/>
            <person name="Alfaro M."/>
            <person name="Ramirez L."/>
            <person name="Pisabarro A.G."/>
            <person name="Kuo A."/>
            <person name="Tritt A."/>
            <person name="Lipzen A."/>
            <person name="He G."/>
            <person name="Yan M."/>
            <person name="Ng V."/>
            <person name="Cullen D."/>
            <person name="Martin F."/>
            <person name="Rosso M.-N."/>
            <person name="Henrissat B."/>
            <person name="Hibbett D."/>
            <person name="Martinez A.T."/>
            <person name="Grigoriev I.V."/>
        </authorList>
    </citation>
    <scope>NUCLEOTIDE SEQUENCE</scope>
    <source>
        <strain evidence="11">CIRM-BRFM 674</strain>
    </source>
</reference>
<dbReference type="GO" id="GO:0006508">
    <property type="term" value="P:proteolysis"/>
    <property type="evidence" value="ECO:0007669"/>
    <property type="project" value="UniProtKB-KW"/>
</dbReference>
<proteinExistence type="inferred from homology"/>
<evidence type="ECO:0000256" key="7">
    <source>
        <dbReference type="ARBA" id="ARBA00023049"/>
    </source>
</evidence>
<dbReference type="GO" id="GO:0046872">
    <property type="term" value="F:metal ion binding"/>
    <property type="evidence" value="ECO:0007669"/>
    <property type="project" value="UniProtKB-KW"/>
</dbReference>
<dbReference type="OrthoDB" id="536211at2759"/>
<dbReference type="Gene3D" id="3.40.390.10">
    <property type="entry name" value="Collagenase (Catalytic Domain)"/>
    <property type="match status" value="1"/>
</dbReference>
<feature type="compositionally biased region" description="Low complexity" evidence="9">
    <location>
        <begin position="1"/>
        <end position="16"/>
    </location>
</feature>
<dbReference type="SUPFAM" id="SSF55486">
    <property type="entry name" value="Metalloproteases ('zincins'), catalytic domain"/>
    <property type="match status" value="1"/>
</dbReference>
<evidence type="ECO:0000313" key="11">
    <source>
        <dbReference type="EMBL" id="KAF9483536.1"/>
    </source>
</evidence>
<evidence type="ECO:0000256" key="3">
    <source>
        <dbReference type="ARBA" id="ARBA00022723"/>
    </source>
</evidence>
<gene>
    <name evidence="11" type="ORF">BDN70DRAFT_799525</name>
</gene>
<evidence type="ECO:0000313" key="12">
    <source>
        <dbReference type="Proteomes" id="UP000807469"/>
    </source>
</evidence>
<feature type="domain" description="Peptidase M43 pregnancy-associated plasma-A" evidence="10">
    <location>
        <begin position="185"/>
        <end position="273"/>
    </location>
</feature>